<dbReference type="EMBL" id="PVMZ01000004">
    <property type="protein sequence ID" value="PRX22923.1"/>
    <property type="molecule type" value="Genomic_DNA"/>
</dbReference>
<feature type="region of interest" description="Disordered" evidence="1">
    <location>
        <begin position="142"/>
        <end position="170"/>
    </location>
</feature>
<dbReference type="Pfam" id="PF04471">
    <property type="entry name" value="Mrr_cat"/>
    <property type="match status" value="1"/>
</dbReference>
<feature type="region of interest" description="Disordered" evidence="1">
    <location>
        <begin position="1"/>
        <end position="21"/>
    </location>
</feature>
<dbReference type="RefSeq" id="WP_106317952.1">
    <property type="nucleotide sequence ID" value="NZ_BOMO01000022.1"/>
</dbReference>
<feature type="transmembrane region" description="Helical" evidence="2">
    <location>
        <begin position="174"/>
        <end position="197"/>
    </location>
</feature>
<keyword evidence="4" id="KW-0255">Endonuclease</keyword>
<gene>
    <name evidence="4" type="ORF">CLV67_104451</name>
</gene>
<name>A0A2T0KHJ8_9ACTN</name>
<evidence type="ECO:0000259" key="3">
    <source>
        <dbReference type="Pfam" id="PF04471"/>
    </source>
</evidence>
<dbReference type="GO" id="GO:0009307">
    <property type="term" value="P:DNA restriction-modification system"/>
    <property type="evidence" value="ECO:0007669"/>
    <property type="project" value="InterPro"/>
</dbReference>
<dbReference type="GO" id="GO:0003677">
    <property type="term" value="F:DNA binding"/>
    <property type="evidence" value="ECO:0007669"/>
    <property type="project" value="InterPro"/>
</dbReference>
<proteinExistence type="predicted"/>
<dbReference type="SUPFAM" id="SSF52980">
    <property type="entry name" value="Restriction endonuclease-like"/>
    <property type="match status" value="1"/>
</dbReference>
<keyword evidence="2" id="KW-1133">Transmembrane helix</keyword>
<feature type="compositionally biased region" description="Pro residues" evidence="1">
    <location>
        <begin position="1"/>
        <end position="18"/>
    </location>
</feature>
<keyword evidence="4" id="KW-0540">Nuclease</keyword>
<dbReference type="Gene3D" id="3.40.1350.10">
    <property type="match status" value="1"/>
</dbReference>
<dbReference type="InterPro" id="IPR011335">
    <property type="entry name" value="Restrct_endonuc-II-like"/>
</dbReference>
<keyword evidence="2" id="KW-0812">Transmembrane</keyword>
<dbReference type="Proteomes" id="UP000239415">
    <property type="component" value="Unassembled WGS sequence"/>
</dbReference>
<sequence>MQPPGRPHPADAPPPTPIPDWAAAEQNATRWLRWLGHDDAQRTPDGADQGLDVTGTDVAAQVKWYGTKIGVPRVRELVGAATGTAARLYFFCNAGFTRDAVAFADRAAVALFRYSPADGSIEAVNPTARHAYAAALRRRTSPDAAARNSGPARDWFRSLRTPPDQPPHPAARRAALATILAPAVMGVVAILAVIVARRADDPPEWLGRIWAGWMCLTCLSPFLAGGTAALWGRRRLDG</sequence>
<feature type="transmembrane region" description="Helical" evidence="2">
    <location>
        <begin position="209"/>
        <end position="232"/>
    </location>
</feature>
<reference evidence="4 5" key="1">
    <citation type="submission" date="2018-03" db="EMBL/GenBank/DDBJ databases">
        <title>Genomic Encyclopedia of Archaeal and Bacterial Type Strains, Phase II (KMG-II): from individual species to whole genera.</title>
        <authorList>
            <person name="Goeker M."/>
        </authorList>
    </citation>
    <scope>NUCLEOTIDE SEQUENCE [LARGE SCALE GENOMIC DNA]</scope>
    <source>
        <strain evidence="4 5">DSM 43146</strain>
    </source>
</reference>
<dbReference type="AlphaFoldDB" id="A0A2T0KHJ8"/>
<comment type="caution">
    <text evidence="4">The sequence shown here is derived from an EMBL/GenBank/DDBJ whole genome shotgun (WGS) entry which is preliminary data.</text>
</comment>
<keyword evidence="4" id="KW-0378">Hydrolase</keyword>
<dbReference type="OrthoDB" id="3764233at2"/>
<dbReference type="InterPro" id="IPR007560">
    <property type="entry name" value="Restrct_endonuc_IV_Mrr"/>
</dbReference>
<evidence type="ECO:0000256" key="1">
    <source>
        <dbReference type="SAM" id="MobiDB-lite"/>
    </source>
</evidence>
<dbReference type="InterPro" id="IPR011856">
    <property type="entry name" value="tRNA_endonuc-like_dom_sf"/>
</dbReference>
<protein>
    <submittedName>
        <fullName evidence="4">Restriction endonuclease</fullName>
    </submittedName>
</protein>
<evidence type="ECO:0000313" key="4">
    <source>
        <dbReference type="EMBL" id="PRX22923.1"/>
    </source>
</evidence>
<keyword evidence="5" id="KW-1185">Reference proteome</keyword>
<evidence type="ECO:0000313" key="5">
    <source>
        <dbReference type="Proteomes" id="UP000239415"/>
    </source>
</evidence>
<evidence type="ECO:0000256" key="2">
    <source>
        <dbReference type="SAM" id="Phobius"/>
    </source>
</evidence>
<dbReference type="GO" id="GO:0004519">
    <property type="term" value="F:endonuclease activity"/>
    <property type="evidence" value="ECO:0007669"/>
    <property type="project" value="UniProtKB-KW"/>
</dbReference>
<organism evidence="4 5">
    <name type="scientific">Actinoplanes italicus</name>
    <dbReference type="NCBI Taxonomy" id="113567"/>
    <lineage>
        <taxon>Bacteria</taxon>
        <taxon>Bacillati</taxon>
        <taxon>Actinomycetota</taxon>
        <taxon>Actinomycetes</taxon>
        <taxon>Micromonosporales</taxon>
        <taxon>Micromonosporaceae</taxon>
        <taxon>Actinoplanes</taxon>
    </lineage>
</organism>
<accession>A0A2T0KHJ8</accession>
<feature type="domain" description="Restriction endonuclease type IV Mrr" evidence="3">
    <location>
        <begin position="21"/>
        <end position="112"/>
    </location>
</feature>
<keyword evidence="2" id="KW-0472">Membrane</keyword>